<keyword evidence="3" id="KW-0442">Lipid degradation</keyword>
<dbReference type="Proteomes" id="UP000008827">
    <property type="component" value="Chromosome 19"/>
</dbReference>
<dbReference type="InParanoid" id="A0A0R0F156"/>
<reference evidence="6" key="2">
    <citation type="submission" date="2018-02" db="UniProtKB">
        <authorList>
            <consortium name="EnsemblPlants"/>
        </authorList>
    </citation>
    <scope>IDENTIFICATION</scope>
    <source>
        <strain evidence="6">Williams 82</strain>
    </source>
</reference>
<dbReference type="Gramene" id="KRG97074">
    <property type="protein sequence ID" value="KRG97074"/>
    <property type="gene ID" value="GLYMA_19G250200"/>
</dbReference>
<dbReference type="EMBL" id="CM000852">
    <property type="protein sequence ID" value="KRG97074.2"/>
    <property type="molecule type" value="Genomic_DNA"/>
</dbReference>
<dbReference type="InterPro" id="IPR051058">
    <property type="entry name" value="GDSL_Est/Lipase"/>
</dbReference>
<dbReference type="OMA" id="SNGECAN"/>
<comment type="similarity">
    <text evidence="1">Belongs to the 'GDSL' lipolytic enzyme family.</text>
</comment>
<dbReference type="InterPro" id="IPR001087">
    <property type="entry name" value="GDSL"/>
</dbReference>
<evidence type="ECO:0000313" key="6">
    <source>
        <dbReference type="EnsemblPlants" id="KRG97074"/>
    </source>
</evidence>
<evidence type="ECO:0000313" key="5">
    <source>
        <dbReference type="EMBL" id="KRG97074.2"/>
    </source>
</evidence>
<evidence type="ECO:0000256" key="1">
    <source>
        <dbReference type="ARBA" id="ARBA00008668"/>
    </source>
</evidence>
<dbReference type="GO" id="GO:0016042">
    <property type="term" value="P:lipid catabolic process"/>
    <property type="evidence" value="ECO:0007669"/>
    <property type="project" value="UniProtKB-KW"/>
</dbReference>
<evidence type="ECO:0000256" key="3">
    <source>
        <dbReference type="ARBA" id="ARBA00022963"/>
    </source>
</evidence>
<feature type="signal peptide" evidence="4">
    <location>
        <begin position="1"/>
        <end position="24"/>
    </location>
</feature>
<sequence length="265" mass="29467">MARYINIVLLGIVLVVVRLKGAEAQRAFFVFGDSLVDNGNNNFLATTARADAPPYGIDYPTGRPTGRFSNGYNIPDFISQSLGAESTLPYLDPELDGERLLVGANFASAGIGILNDTGIQFVNIIRIYRQLEYWEEYQQRVSGLIGPEQTERLINGALVLITLGGNDFVNNYYLVPYSARSRQYNYQIRFVTSKVACCGQGPYNGLGLCTPASNLCPNRDIYAFWDPFHPSERANRLIVQQILSGTSEYMYPMNLSTIMALDSKN</sequence>
<dbReference type="PANTHER" id="PTHR45648:SF156">
    <property type="entry name" value="ZINC FINGER PROTEIN"/>
    <property type="match status" value="1"/>
</dbReference>
<evidence type="ECO:0000256" key="4">
    <source>
        <dbReference type="SAM" id="SignalP"/>
    </source>
</evidence>
<reference evidence="5" key="3">
    <citation type="submission" date="2018-07" db="EMBL/GenBank/DDBJ databases">
        <title>WGS assembly of Glycine max.</title>
        <authorList>
            <person name="Schmutz J."/>
            <person name="Cannon S."/>
            <person name="Schlueter J."/>
            <person name="Ma J."/>
            <person name="Mitros T."/>
            <person name="Nelson W."/>
            <person name="Hyten D."/>
            <person name="Song Q."/>
            <person name="Thelen J."/>
            <person name="Cheng J."/>
            <person name="Xu D."/>
            <person name="Hellsten U."/>
            <person name="May G."/>
            <person name="Yu Y."/>
            <person name="Sakurai T."/>
            <person name="Umezawa T."/>
            <person name="Bhattacharyya M."/>
            <person name="Sandhu D."/>
            <person name="Valliyodan B."/>
            <person name="Lindquist E."/>
            <person name="Peto M."/>
            <person name="Grant D."/>
            <person name="Shu S."/>
            <person name="Goodstein D."/>
            <person name="Barry K."/>
            <person name="Futrell-Griggs M."/>
            <person name="Abernathy B."/>
            <person name="Du J."/>
            <person name="Tian Z."/>
            <person name="Zhu L."/>
            <person name="Gill N."/>
            <person name="Joshi T."/>
            <person name="Libault M."/>
            <person name="Sethuraman A."/>
            <person name="Zhang X."/>
            <person name="Shinozaki K."/>
            <person name="Nguyen H."/>
            <person name="Wing R."/>
            <person name="Cregan P."/>
            <person name="Specht J."/>
            <person name="Grimwood J."/>
            <person name="Rokhsar D."/>
            <person name="Stacey G."/>
            <person name="Shoemaker R."/>
            <person name="Jackson S."/>
        </authorList>
    </citation>
    <scope>NUCLEOTIDE SEQUENCE</scope>
    <source>
        <tissue evidence="5">Callus</tissue>
    </source>
</reference>
<dbReference type="PANTHER" id="PTHR45648">
    <property type="entry name" value="GDSL LIPASE/ACYLHYDROLASE FAMILY PROTEIN (AFU_ORTHOLOGUE AFUA_4G14700)"/>
    <property type="match status" value="1"/>
</dbReference>
<keyword evidence="4" id="KW-0732">Signal</keyword>
<evidence type="ECO:0000256" key="2">
    <source>
        <dbReference type="ARBA" id="ARBA00022801"/>
    </source>
</evidence>
<protein>
    <recommendedName>
        <fullName evidence="8">GDSL esterase/lipase</fullName>
    </recommendedName>
</protein>
<proteinExistence type="inferred from homology"/>
<dbReference type="PaxDb" id="3847-GLYMA19G43940.2"/>
<dbReference type="GO" id="GO:0016788">
    <property type="term" value="F:hydrolase activity, acting on ester bonds"/>
    <property type="evidence" value="ECO:0007669"/>
    <property type="project" value="InterPro"/>
</dbReference>
<organism evidence="5">
    <name type="scientific">Glycine max</name>
    <name type="common">Soybean</name>
    <name type="synonym">Glycine hispida</name>
    <dbReference type="NCBI Taxonomy" id="3847"/>
    <lineage>
        <taxon>Eukaryota</taxon>
        <taxon>Viridiplantae</taxon>
        <taxon>Streptophyta</taxon>
        <taxon>Embryophyta</taxon>
        <taxon>Tracheophyta</taxon>
        <taxon>Spermatophyta</taxon>
        <taxon>Magnoliopsida</taxon>
        <taxon>eudicotyledons</taxon>
        <taxon>Gunneridae</taxon>
        <taxon>Pentapetalae</taxon>
        <taxon>rosids</taxon>
        <taxon>fabids</taxon>
        <taxon>Fabales</taxon>
        <taxon>Fabaceae</taxon>
        <taxon>Papilionoideae</taxon>
        <taxon>50 kb inversion clade</taxon>
        <taxon>NPAAA clade</taxon>
        <taxon>indigoferoid/millettioid clade</taxon>
        <taxon>Phaseoleae</taxon>
        <taxon>Glycine</taxon>
        <taxon>Glycine subgen. Soja</taxon>
    </lineage>
</organism>
<accession>A0A2K7FN10</accession>
<accession>A0A0R0F156</accession>
<feature type="chain" id="PRO_5035999837" description="GDSL esterase/lipase" evidence="4">
    <location>
        <begin position="25"/>
        <end position="265"/>
    </location>
</feature>
<name>A0A0R0F156_SOYBN</name>
<keyword evidence="2" id="KW-0378">Hydrolase</keyword>
<dbReference type="InterPro" id="IPR036514">
    <property type="entry name" value="SGNH_hydro_sf"/>
</dbReference>
<dbReference type="AlphaFoldDB" id="A0A0R0F156"/>
<dbReference type="EnsemblPlants" id="KRG97074">
    <property type="protein sequence ID" value="KRG97074"/>
    <property type="gene ID" value="GLYMA_19G250200"/>
</dbReference>
<gene>
    <name evidence="5" type="ORF">GLYMA_19G250200</name>
</gene>
<dbReference type="Gene3D" id="3.40.50.1110">
    <property type="entry name" value="SGNH hydrolase"/>
    <property type="match status" value="1"/>
</dbReference>
<keyword evidence="7" id="KW-1185">Reference proteome</keyword>
<evidence type="ECO:0008006" key="8">
    <source>
        <dbReference type="Google" id="ProtNLM"/>
    </source>
</evidence>
<dbReference type="Pfam" id="PF00657">
    <property type="entry name" value="Lipase_GDSL"/>
    <property type="match status" value="1"/>
</dbReference>
<reference evidence="5 6" key="1">
    <citation type="journal article" date="2010" name="Nature">
        <title>Genome sequence of the palaeopolyploid soybean.</title>
        <authorList>
            <person name="Schmutz J."/>
            <person name="Cannon S.B."/>
            <person name="Schlueter J."/>
            <person name="Ma J."/>
            <person name="Mitros T."/>
            <person name="Nelson W."/>
            <person name="Hyten D.L."/>
            <person name="Song Q."/>
            <person name="Thelen J.J."/>
            <person name="Cheng J."/>
            <person name="Xu D."/>
            <person name="Hellsten U."/>
            <person name="May G.D."/>
            <person name="Yu Y."/>
            <person name="Sakurai T."/>
            <person name="Umezawa T."/>
            <person name="Bhattacharyya M.K."/>
            <person name="Sandhu D."/>
            <person name="Valliyodan B."/>
            <person name="Lindquist E."/>
            <person name="Peto M."/>
            <person name="Grant D."/>
            <person name="Shu S."/>
            <person name="Goodstein D."/>
            <person name="Barry K."/>
            <person name="Futrell-Griggs M."/>
            <person name="Abernathy B."/>
            <person name="Du J."/>
            <person name="Tian Z."/>
            <person name="Zhu L."/>
            <person name="Gill N."/>
            <person name="Joshi T."/>
            <person name="Libault M."/>
            <person name="Sethuraman A."/>
            <person name="Zhang X.-C."/>
            <person name="Shinozaki K."/>
            <person name="Nguyen H.T."/>
            <person name="Wing R.A."/>
            <person name="Cregan P."/>
            <person name="Specht J."/>
            <person name="Grimwood J."/>
            <person name="Rokhsar D."/>
            <person name="Stacey G."/>
            <person name="Shoemaker R.C."/>
            <person name="Jackson S.A."/>
        </authorList>
    </citation>
    <scope>NUCLEOTIDE SEQUENCE</scope>
    <source>
        <strain evidence="6">cv. Williams 82</strain>
        <tissue evidence="5">Callus</tissue>
    </source>
</reference>
<keyword evidence="3" id="KW-0443">Lipid metabolism</keyword>
<evidence type="ECO:0000313" key="7">
    <source>
        <dbReference type="Proteomes" id="UP000008827"/>
    </source>
</evidence>
<dbReference type="SUPFAM" id="SSF52266">
    <property type="entry name" value="SGNH hydrolase"/>
    <property type="match status" value="1"/>
</dbReference>